<evidence type="ECO:0000256" key="1">
    <source>
        <dbReference type="ARBA" id="ARBA00023015"/>
    </source>
</evidence>
<dbReference type="OrthoDB" id="9795242at2"/>
<proteinExistence type="predicted"/>
<dbReference type="AlphaFoldDB" id="A0A1H7KDU7"/>
<dbReference type="InterPro" id="IPR036271">
    <property type="entry name" value="Tet_transcr_reg_TetR-rel_C_sf"/>
</dbReference>
<evidence type="ECO:0000313" key="7">
    <source>
        <dbReference type="Proteomes" id="UP000199421"/>
    </source>
</evidence>
<dbReference type="PANTHER" id="PTHR47506:SF10">
    <property type="entry name" value="TRANSCRIPTIONAL REGULATORY PROTEIN"/>
    <property type="match status" value="1"/>
</dbReference>
<name>A0A1H7KDU7_OLID1</name>
<evidence type="ECO:0000256" key="3">
    <source>
        <dbReference type="ARBA" id="ARBA00023163"/>
    </source>
</evidence>
<reference evidence="7" key="1">
    <citation type="submission" date="2016-10" db="EMBL/GenBank/DDBJ databases">
        <authorList>
            <person name="Varghese N."/>
            <person name="Submissions S."/>
        </authorList>
    </citation>
    <scope>NUCLEOTIDE SEQUENCE [LARGE SCALE GENOMIC DNA]</scope>
    <source>
        <strain evidence="7">DSM 18733</strain>
    </source>
</reference>
<dbReference type="GO" id="GO:0003677">
    <property type="term" value="F:DNA binding"/>
    <property type="evidence" value="ECO:0007669"/>
    <property type="project" value="UniProtKB-UniRule"/>
</dbReference>
<protein>
    <submittedName>
        <fullName evidence="6">Transcriptional regulator, TetR family</fullName>
    </submittedName>
</protein>
<dbReference type="STRING" id="407022.SAMN05661044_01307"/>
<dbReference type="Pfam" id="PF00440">
    <property type="entry name" value="TetR_N"/>
    <property type="match status" value="1"/>
</dbReference>
<dbReference type="InterPro" id="IPR009057">
    <property type="entry name" value="Homeodomain-like_sf"/>
</dbReference>
<organism evidence="6 7">
    <name type="scientific">Olivibacter domesticus</name>
    <name type="common">Pseudosphingobacterium domesticum</name>
    <dbReference type="NCBI Taxonomy" id="407022"/>
    <lineage>
        <taxon>Bacteria</taxon>
        <taxon>Pseudomonadati</taxon>
        <taxon>Bacteroidota</taxon>
        <taxon>Sphingobacteriia</taxon>
        <taxon>Sphingobacteriales</taxon>
        <taxon>Sphingobacteriaceae</taxon>
        <taxon>Olivibacter</taxon>
    </lineage>
</organism>
<dbReference type="PANTHER" id="PTHR47506">
    <property type="entry name" value="TRANSCRIPTIONAL REGULATORY PROTEIN"/>
    <property type="match status" value="1"/>
</dbReference>
<dbReference type="Gene3D" id="1.10.357.10">
    <property type="entry name" value="Tetracycline Repressor, domain 2"/>
    <property type="match status" value="1"/>
</dbReference>
<keyword evidence="7" id="KW-1185">Reference proteome</keyword>
<sequence>MARLVEFDEEQAIQKAMEVFWKKGYAATSMRDLTDAMQINSSSLYNTIGDKHQLFIRCIKHYTKMRIRAVEQRYTNFASPIQALENFIKDAADIITTEPNSCMCVKATFEIEGDDPEIQVVVNAYDDFTHQLLKGLIENSQSQGEIDSSENADTIADYLTSVFIGWYNSFVLHKDRTKITNMAAFMIRQLRH</sequence>
<dbReference type="Gene3D" id="1.10.10.60">
    <property type="entry name" value="Homeodomain-like"/>
    <property type="match status" value="1"/>
</dbReference>
<keyword evidence="3" id="KW-0804">Transcription</keyword>
<gene>
    <name evidence="6" type="ORF">SAMN05661044_01307</name>
</gene>
<feature type="DNA-binding region" description="H-T-H motif" evidence="4">
    <location>
        <begin position="29"/>
        <end position="48"/>
    </location>
</feature>
<dbReference type="SUPFAM" id="SSF46689">
    <property type="entry name" value="Homeodomain-like"/>
    <property type="match status" value="1"/>
</dbReference>
<evidence type="ECO:0000259" key="5">
    <source>
        <dbReference type="PROSITE" id="PS50977"/>
    </source>
</evidence>
<keyword evidence="1" id="KW-0805">Transcription regulation</keyword>
<dbReference type="SUPFAM" id="SSF48498">
    <property type="entry name" value="Tetracyclin repressor-like, C-terminal domain"/>
    <property type="match status" value="1"/>
</dbReference>
<accession>A0A1H7KDU7</accession>
<dbReference type="Proteomes" id="UP000199421">
    <property type="component" value="Unassembled WGS sequence"/>
</dbReference>
<dbReference type="InterPro" id="IPR011075">
    <property type="entry name" value="TetR_C"/>
</dbReference>
<dbReference type="InterPro" id="IPR001647">
    <property type="entry name" value="HTH_TetR"/>
</dbReference>
<dbReference type="PROSITE" id="PS50977">
    <property type="entry name" value="HTH_TETR_2"/>
    <property type="match status" value="1"/>
</dbReference>
<evidence type="ECO:0000313" key="6">
    <source>
        <dbReference type="EMBL" id="SEK84666.1"/>
    </source>
</evidence>
<dbReference type="Pfam" id="PF16925">
    <property type="entry name" value="TetR_C_13"/>
    <property type="match status" value="1"/>
</dbReference>
<feature type="domain" description="HTH tetR-type" evidence="5">
    <location>
        <begin position="6"/>
        <end position="66"/>
    </location>
</feature>
<evidence type="ECO:0000256" key="4">
    <source>
        <dbReference type="PROSITE-ProRule" id="PRU00335"/>
    </source>
</evidence>
<keyword evidence="2 4" id="KW-0238">DNA-binding</keyword>
<evidence type="ECO:0000256" key="2">
    <source>
        <dbReference type="ARBA" id="ARBA00023125"/>
    </source>
</evidence>
<dbReference type="EMBL" id="FOAF01000001">
    <property type="protein sequence ID" value="SEK84666.1"/>
    <property type="molecule type" value="Genomic_DNA"/>
</dbReference>
<dbReference type="RefSeq" id="WP_093320482.1">
    <property type="nucleotide sequence ID" value="NZ_FOAF01000001.1"/>
</dbReference>